<sequence length="313" mass="34144">MKKEAELMIADIMLEVVLPVFLLIAVGSWMQKVFKLDLYTLAKINFYCITPAAVFMSMYHSDMSGELLGTVTLFYALYVLILYIVGSVFARSLRMNKGMKAAFNNSIMLDNAGNYGLPINSLVFRGDPLASSIQALVMSLQALLTFTYGVLSIQGAKLKGNYRAVIIGFLKMPVPYALLLGILFHMGNIPLPTFLSMPLTYAQQSMVAVALLTLGAQIVKYPIRLYRLDVYISTFLRLLIGPAIGISIVLLLGLQGIAAQALIIASGMPTGVNASILAEEYDNEPDFAAQTVLISTLLNIITITALISFAKTF</sequence>
<feature type="transmembrane region" description="Helical" evidence="8">
    <location>
        <begin position="235"/>
        <end position="267"/>
    </location>
</feature>
<dbReference type="GO" id="GO:0055085">
    <property type="term" value="P:transmembrane transport"/>
    <property type="evidence" value="ECO:0007669"/>
    <property type="project" value="InterPro"/>
</dbReference>
<evidence type="ECO:0000313" key="9">
    <source>
        <dbReference type="EMBL" id="PWW45073.1"/>
    </source>
</evidence>
<dbReference type="Pfam" id="PF03547">
    <property type="entry name" value="Mem_trans"/>
    <property type="match status" value="1"/>
</dbReference>
<comment type="subcellular location">
    <subcellularLocation>
        <location evidence="1">Cell membrane</location>
        <topology evidence="1">Multi-pass membrane protein</topology>
    </subcellularLocation>
</comment>
<keyword evidence="4" id="KW-1003">Cell membrane</keyword>
<evidence type="ECO:0000256" key="4">
    <source>
        <dbReference type="ARBA" id="ARBA00022475"/>
    </source>
</evidence>
<evidence type="ECO:0000313" key="10">
    <source>
        <dbReference type="EMBL" id="RAI92507.1"/>
    </source>
</evidence>
<proteinExistence type="inferred from homology"/>
<evidence type="ECO:0000256" key="2">
    <source>
        <dbReference type="ARBA" id="ARBA00010145"/>
    </source>
</evidence>
<dbReference type="AlphaFoldDB" id="A0A855YGB4"/>
<evidence type="ECO:0000313" key="11">
    <source>
        <dbReference type="Proteomes" id="UP000247078"/>
    </source>
</evidence>
<dbReference type="PANTHER" id="PTHR36838">
    <property type="entry name" value="AUXIN EFFLUX CARRIER FAMILY PROTEIN"/>
    <property type="match status" value="1"/>
</dbReference>
<evidence type="ECO:0000313" key="12">
    <source>
        <dbReference type="Proteomes" id="UP000248827"/>
    </source>
</evidence>
<evidence type="ECO:0000256" key="8">
    <source>
        <dbReference type="SAM" id="Phobius"/>
    </source>
</evidence>
<comment type="caution">
    <text evidence="9">The sequence shown here is derived from an EMBL/GenBank/DDBJ whole genome shotgun (WGS) entry which is preliminary data.</text>
</comment>
<protein>
    <recommendedName>
        <fullName evidence="13">Permease</fullName>
    </recommendedName>
</protein>
<accession>A0A855YGB4</accession>
<feature type="transmembrane region" description="Helical" evidence="8">
    <location>
        <begin position="67"/>
        <end position="90"/>
    </location>
</feature>
<feature type="transmembrane region" description="Helical" evidence="8">
    <location>
        <begin position="165"/>
        <end position="186"/>
    </location>
</feature>
<dbReference type="InterPro" id="IPR004776">
    <property type="entry name" value="Mem_transp_PIN-like"/>
</dbReference>
<keyword evidence="5 8" id="KW-0812">Transmembrane</keyword>
<keyword evidence="6 8" id="KW-1133">Transmembrane helix</keyword>
<evidence type="ECO:0000256" key="7">
    <source>
        <dbReference type="ARBA" id="ARBA00023136"/>
    </source>
</evidence>
<feature type="transmembrane region" description="Helical" evidence="8">
    <location>
        <begin position="133"/>
        <end position="153"/>
    </location>
</feature>
<evidence type="ECO:0000256" key="3">
    <source>
        <dbReference type="ARBA" id="ARBA00022448"/>
    </source>
</evidence>
<name>A0A855YGB4_9BACL</name>
<dbReference type="PANTHER" id="PTHR36838:SF1">
    <property type="entry name" value="SLR1864 PROTEIN"/>
    <property type="match status" value="1"/>
</dbReference>
<gene>
    <name evidence="10" type="ORF">DET54_110215</name>
    <name evidence="9" type="ORF">DET56_101273</name>
</gene>
<keyword evidence="3" id="KW-0813">Transport</keyword>
<dbReference type="EMBL" id="QGTZ01000001">
    <property type="protein sequence ID" value="PWW45073.1"/>
    <property type="molecule type" value="Genomic_DNA"/>
</dbReference>
<keyword evidence="7 8" id="KW-0472">Membrane</keyword>
<feature type="transmembrane region" description="Helical" evidence="8">
    <location>
        <begin position="206"/>
        <end position="223"/>
    </location>
</feature>
<evidence type="ECO:0000256" key="5">
    <source>
        <dbReference type="ARBA" id="ARBA00022692"/>
    </source>
</evidence>
<dbReference type="Proteomes" id="UP000248827">
    <property type="component" value="Unassembled WGS sequence"/>
</dbReference>
<comment type="similarity">
    <text evidence="2">Belongs to the auxin efflux carrier (TC 2.A.69) family.</text>
</comment>
<reference evidence="9 11" key="1">
    <citation type="submission" date="2018-05" db="EMBL/GenBank/DDBJ databases">
        <title>Freshwater and sediment microbial communities from various areas in North America, analyzing microbe dynamics in response to fracking.</title>
        <authorList>
            <person name="Lamendella R."/>
        </authorList>
    </citation>
    <scope>NUCLEOTIDE SEQUENCE [LARGE SCALE GENOMIC DNA]</scope>
    <source>
        <strain evidence="9 11">DB-3</strain>
        <strain evidence="10 12">NG-13</strain>
    </source>
</reference>
<dbReference type="GO" id="GO:0005886">
    <property type="term" value="C:plasma membrane"/>
    <property type="evidence" value="ECO:0007669"/>
    <property type="project" value="UniProtKB-SubCell"/>
</dbReference>
<organism evidence="9 11">
    <name type="scientific">Paenibacillus pabuli</name>
    <dbReference type="NCBI Taxonomy" id="1472"/>
    <lineage>
        <taxon>Bacteria</taxon>
        <taxon>Bacillati</taxon>
        <taxon>Bacillota</taxon>
        <taxon>Bacilli</taxon>
        <taxon>Bacillales</taxon>
        <taxon>Paenibacillaceae</taxon>
        <taxon>Paenibacillus</taxon>
    </lineage>
</organism>
<evidence type="ECO:0008006" key="13">
    <source>
        <dbReference type="Google" id="ProtNLM"/>
    </source>
</evidence>
<dbReference type="Gene3D" id="1.20.1530.20">
    <property type="match status" value="2"/>
</dbReference>
<feature type="transmembrane region" description="Helical" evidence="8">
    <location>
        <begin position="12"/>
        <end position="30"/>
    </location>
</feature>
<evidence type="ECO:0000256" key="1">
    <source>
        <dbReference type="ARBA" id="ARBA00004651"/>
    </source>
</evidence>
<evidence type="ECO:0000256" key="6">
    <source>
        <dbReference type="ARBA" id="ARBA00022989"/>
    </source>
</evidence>
<dbReference type="EMBL" id="QLLI01000010">
    <property type="protein sequence ID" value="RAI92507.1"/>
    <property type="molecule type" value="Genomic_DNA"/>
</dbReference>
<dbReference type="Proteomes" id="UP000247078">
    <property type="component" value="Unassembled WGS sequence"/>
</dbReference>
<dbReference type="InterPro" id="IPR038770">
    <property type="entry name" value="Na+/solute_symporter_sf"/>
</dbReference>
<keyword evidence="12" id="KW-1185">Reference proteome</keyword>
<feature type="transmembrane region" description="Helical" evidence="8">
    <location>
        <begin position="287"/>
        <end position="310"/>
    </location>
</feature>